<proteinExistence type="predicted"/>
<evidence type="ECO:0000259" key="2">
    <source>
        <dbReference type="Pfam" id="PF00496"/>
    </source>
</evidence>
<feature type="domain" description="Solute-binding protein family 5" evidence="2">
    <location>
        <begin position="107"/>
        <end position="540"/>
    </location>
</feature>
<reference evidence="3" key="1">
    <citation type="submission" date="2022-06" db="EMBL/GenBank/DDBJ databases">
        <title>Ornithinimicrobium JY.X270.</title>
        <authorList>
            <person name="Huang Y."/>
        </authorList>
    </citation>
    <scope>NUCLEOTIDE SEQUENCE</scope>
    <source>
        <strain evidence="3">JY.X270</strain>
    </source>
</reference>
<evidence type="ECO:0000313" key="4">
    <source>
        <dbReference type="Proteomes" id="UP001056535"/>
    </source>
</evidence>
<dbReference type="EMBL" id="CP099490">
    <property type="protein sequence ID" value="USQ74964.1"/>
    <property type="molecule type" value="Genomic_DNA"/>
</dbReference>
<dbReference type="Proteomes" id="UP001056535">
    <property type="component" value="Chromosome"/>
</dbReference>
<name>A0ABY4YE01_9MICO</name>
<sequence>MAIVAAGALVLSGCTSGTDDEDPTTPDSQETESDSEDASAPPADSEDSTTDAPDGDAAGGDTAKPDLGEITTKEGNIFYSVGADEWAGLNTATAATNSVYNSVVSSRLASSFWYYGTDGTVYPDEDFGTYEVTSEDPLTVEYTISDQAVWEDGTQITYNDFLLEWVAQNPESVFGPAPEDDEDFVPAFDNVATDWGTYVPDGPQGELDGKTFTITYPDPYPDYELTVGGAFPSHVAAEAAGMTPEEMVTAIQDADVEALQALGEQWNTIWLSPDATLPDPMIAQSSGPYTIDAAAGAEWRTGEYITLGPNDVYWGPPPATSNLTFRFAEPQTHVQSLSNGDLNIIEPQATIDTVQQIEALGDSVTMETGNDMTFEHLDYNFAEGSPFAEDAGGLAAREAFAYCVPRQQIVDNLIKPINEEAVVMNAREVFPFQPGYEEYVGTIYDGRYDEVNLEEAQAKFEESGLEQGTEIRIGYGAGNQRRTSEVSLIKASCDQVGFEITDAAAPGLGDVLSSGDWEIALFAWAGSGTVTGSSFWYEIDNPGGNFGGWVNEPADTAWQVISTTLDEDAQQEQLTIIETEAWNDLHSIPLFAHPGVIAFDSSLNNVIHNASQTGVAWNAEQWVRAD</sequence>
<feature type="compositionally biased region" description="Acidic residues" evidence="1">
    <location>
        <begin position="18"/>
        <end position="37"/>
    </location>
</feature>
<dbReference type="InterPro" id="IPR000914">
    <property type="entry name" value="SBP_5_dom"/>
</dbReference>
<dbReference type="Gene3D" id="3.90.76.10">
    <property type="entry name" value="Dipeptide-binding Protein, Domain 1"/>
    <property type="match status" value="1"/>
</dbReference>
<feature type="region of interest" description="Disordered" evidence="1">
    <location>
        <begin position="11"/>
        <end position="69"/>
    </location>
</feature>
<keyword evidence="4" id="KW-1185">Reference proteome</keyword>
<dbReference type="PANTHER" id="PTHR30290:SF65">
    <property type="entry name" value="MONOACYL PHOSPHATIDYLINOSITOL TETRAMANNOSIDE-BINDING PROTEIN LPQW-RELATED"/>
    <property type="match status" value="1"/>
</dbReference>
<dbReference type="Gene3D" id="3.40.190.10">
    <property type="entry name" value="Periplasmic binding protein-like II"/>
    <property type="match status" value="1"/>
</dbReference>
<gene>
    <name evidence="3" type="ORF">NF557_09870</name>
</gene>
<dbReference type="InterPro" id="IPR039424">
    <property type="entry name" value="SBP_5"/>
</dbReference>
<evidence type="ECO:0000256" key="1">
    <source>
        <dbReference type="SAM" id="MobiDB-lite"/>
    </source>
</evidence>
<evidence type="ECO:0000313" key="3">
    <source>
        <dbReference type="EMBL" id="USQ74964.1"/>
    </source>
</evidence>
<dbReference type="PANTHER" id="PTHR30290">
    <property type="entry name" value="PERIPLASMIC BINDING COMPONENT OF ABC TRANSPORTER"/>
    <property type="match status" value="1"/>
</dbReference>
<dbReference type="SUPFAM" id="SSF53850">
    <property type="entry name" value="Periplasmic binding protein-like II"/>
    <property type="match status" value="1"/>
</dbReference>
<organism evidence="3 4">
    <name type="scientific">Ornithinimicrobium cryptoxanthini</name>
    <dbReference type="NCBI Taxonomy" id="2934161"/>
    <lineage>
        <taxon>Bacteria</taxon>
        <taxon>Bacillati</taxon>
        <taxon>Actinomycetota</taxon>
        <taxon>Actinomycetes</taxon>
        <taxon>Micrococcales</taxon>
        <taxon>Ornithinimicrobiaceae</taxon>
        <taxon>Ornithinimicrobium</taxon>
    </lineage>
</organism>
<protein>
    <submittedName>
        <fullName evidence="3">ABC transporter substrate-binding protein</fullName>
    </submittedName>
</protein>
<dbReference type="Gene3D" id="3.10.105.10">
    <property type="entry name" value="Dipeptide-binding Protein, Domain 3"/>
    <property type="match status" value="1"/>
</dbReference>
<feature type="compositionally biased region" description="Low complexity" evidence="1">
    <location>
        <begin position="50"/>
        <end position="62"/>
    </location>
</feature>
<accession>A0ABY4YE01</accession>
<dbReference type="RefSeq" id="WP_252619066.1">
    <property type="nucleotide sequence ID" value="NZ_CP099490.1"/>
</dbReference>
<dbReference type="Pfam" id="PF00496">
    <property type="entry name" value="SBP_bac_5"/>
    <property type="match status" value="1"/>
</dbReference>